<dbReference type="PANTHER" id="PTHR11439:SF467">
    <property type="entry name" value="INTEGRASE CATALYTIC DOMAIN-CONTAINING PROTEIN"/>
    <property type="match status" value="1"/>
</dbReference>
<evidence type="ECO:0000313" key="5">
    <source>
        <dbReference type="EMBL" id="TPX52711.1"/>
    </source>
</evidence>
<dbReference type="GO" id="GO:0003887">
    <property type="term" value="F:DNA-directed DNA polymerase activity"/>
    <property type="evidence" value="ECO:0007669"/>
    <property type="project" value="UniProtKB-KW"/>
</dbReference>
<dbReference type="STRING" id="109895.A0A507DMR9"/>
<dbReference type="Pfam" id="PF07727">
    <property type="entry name" value="RVT_2"/>
    <property type="match status" value="1"/>
</dbReference>
<accession>A0A507DMR9</accession>
<gene>
    <name evidence="5" type="ORF">PhCBS80983_g06459</name>
</gene>
<evidence type="ECO:0000256" key="1">
    <source>
        <dbReference type="SAM" id="MobiDB-lite"/>
    </source>
</evidence>
<dbReference type="CDD" id="cd09272">
    <property type="entry name" value="RNase_HI_RT_Ty1"/>
    <property type="match status" value="1"/>
</dbReference>
<proteinExistence type="predicted"/>
<dbReference type="Proteomes" id="UP000318582">
    <property type="component" value="Unassembled WGS sequence"/>
</dbReference>
<feature type="domain" description="Reverse transcriptase Ty1/copia-type" evidence="2">
    <location>
        <begin position="375"/>
        <end position="455"/>
    </location>
</feature>
<name>A0A507DMR9_9FUNG</name>
<comment type="caution">
    <text evidence="5">The sequence shown here is derived from an EMBL/GenBank/DDBJ whole genome shotgun (WGS) entry which is preliminary data.</text>
</comment>
<evidence type="ECO:0000259" key="3">
    <source>
        <dbReference type="Pfam" id="PF22936"/>
    </source>
</evidence>
<dbReference type="InterPro" id="IPR054722">
    <property type="entry name" value="PolX-like_BBD"/>
</dbReference>
<dbReference type="Pfam" id="PF14223">
    <property type="entry name" value="Retrotran_gag_2"/>
    <property type="match status" value="1"/>
</dbReference>
<dbReference type="Pfam" id="PF25597">
    <property type="entry name" value="SH3_retrovirus"/>
    <property type="match status" value="1"/>
</dbReference>
<evidence type="ECO:0000313" key="6">
    <source>
        <dbReference type="Proteomes" id="UP000318582"/>
    </source>
</evidence>
<evidence type="ECO:0000259" key="4">
    <source>
        <dbReference type="Pfam" id="PF25597"/>
    </source>
</evidence>
<evidence type="ECO:0000259" key="2">
    <source>
        <dbReference type="Pfam" id="PF07727"/>
    </source>
</evidence>
<dbReference type="AlphaFoldDB" id="A0A507DMR9"/>
<feature type="region of interest" description="Disordered" evidence="1">
    <location>
        <begin position="262"/>
        <end position="318"/>
    </location>
</feature>
<feature type="domain" description="Retrovirus-related Pol polyprotein from transposon TNT 1-94-like beta-barrel" evidence="3">
    <location>
        <begin position="117"/>
        <end position="195"/>
    </location>
</feature>
<reference evidence="5 6" key="1">
    <citation type="journal article" date="2019" name="Sci. Rep.">
        <title>Comparative genomics of chytrid fungi reveal insights into the obligate biotrophic and pathogenic lifestyle of Synchytrium endobioticum.</title>
        <authorList>
            <person name="van de Vossenberg B.T.L.H."/>
            <person name="Warris S."/>
            <person name="Nguyen H.D.T."/>
            <person name="van Gent-Pelzer M.P.E."/>
            <person name="Joly D.L."/>
            <person name="van de Geest H.C."/>
            <person name="Bonants P.J.M."/>
            <person name="Smith D.S."/>
            <person name="Levesque C.A."/>
            <person name="van der Lee T.A.J."/>
        </authorList>
    </citation>
    <scope>NUCLEOTIDE SEQUENCE [LARGE SCALE GENOMIC DNA]</scope>
    <source>
        <strain evidence="5 6">CBS 809.83</strain>
    </source>
</reference>
<feature type="domain" description="Retroviral polymerase SH3-like" evidence="4">
    <location>
        <begin position="210"/>
        <end position="263"/>
    </location>
</feature>
<sequence length="712" mass="78129">MLEHINKVKMIGQQLEAIEAKVDSGDIVTTLLYSLPESFGSLLVSLESRAGDLTLEFLTAGLLHEETCLSGGQDCGRKDSRAFYGRSQISSATMKKALEQQSSEANQGSGHEAFAFGASQHMTSNRAWLSNLQPLNNARVHLAENRIVEATEKGTATIQTALPHGRMTPCTFKDVWLVPKLKRSLLSVAQVEGAGANIQFVGPRCEIKTTYASILKENQHKLGPSATRCIFLGYSQTTKGYRLWDEASGKLIESRDVRFDEESLAGGDKLDGGSEQGEDFEDAQEHQPSLVGAIPSAPRKPKASKVPERSSTCIRRPPREYWKSGTGLLAEATGLLAEAIAPGEDKQASLKAALKAPDARQWEQAAQTEPDSLHANHTWDLLLDAHLKQLGFVQINADNCIYTLHAQDPKSALFLLVYVDGMILACKSMVQFNRIKTELSKQFKMTDMDALGLFLRMLASFGMDNCKPVSTPMETSTRLTKAMEPQSDEERAMMASTPYRSAVGSVIYGMLGTRLDLAASVGSVSQFMANPGPGHWQAVKRIMRYVSGSLDAVLELGGSFRTAPDLEGYSDSDWAGCPDSRCSTTAFVFIFGGPVAWQSKRQPTVALSSTEAEYMALTQACKEANWLRQLLIELGYPQGLPCKIYEENQGCIALARNPTSHARTKHIDIRHHFIREAIANQHRDLEYCPTKDMAADLLTKPLPSPQFAKLFS</sequence>
<dbReference type="InterPro" id="IPR057670">
    <property type="entry name" value="SH3_retrovirus"/>
</dbReference>
<dbReference type="PANTHER" id="PTHR11439">
    <property type="entry name" value="GAG-POL-RELATED RETROTRANSPOSON"/>
    <property type="match status" value="1"/>
</dbReference>
<keyword evidence="6" id="KW-1185">Reference proteome</keyword>
<keyword evidence="5" id="KW-0239">DNA-directed DNA polymerase</keyword>
<dbReference type="Pfam" id="PF22936">
    <property type="entry name" value="Pol_BBD"/>
    <property type="match status" value="1"/>
</dbReference>
<keyword evidence="5" id="KW-0808">Transferase</keyword>
<dbReference type="InterPro" id="IPR013103">
    <property type="entry name" value="RVT_2"/>
</dbReference>
<keyword evidence="5" id="KW-0548">Nucleotidyltransferase</keyword>
<dbReference type="EMBL" id="QEAQ01000331">
    <property type="protein sequence ID" value="TPX52711.1"/>
    <property type="molecule type" value="Genomic_DNA"/>
</dbReference>
<protein>
    <submittedName>
        <fullName evidence="5">DNA-directed DNA polymerase</fullName>
    </submittedName>
</protein>
<organism evidence="5 6">
    <name type="scientific">Powellomyces hirtus</name>
    <dbReference type="NCBI Taxonomy" id="109895"/>
    <lineage>
        <taxon>Eukaryota</taxon>
        <taxon>Fungi</taxon>
        <taxon>Fungi incertae sedis</taxon>
        <taxon>Chytridiomycota</taxon>
        <taxon>Chytridiomycota incertae sedis</taxon>
        <taxon>Chytridiomycetes</taxon>
        <taxon>Spizellomycetales</taxon>
        <taxon>Powellomycetaceae</taxon>
        <taxon>Powellomyces</taxon>
    </lineage>
</organism>